<name>A0A0A2WS11_THEFI</name>
<dbReference type="PANTHER" id="PTHR33164:SF43">
    <property type="entry name" value="HTH-TYPE TRANSCRIPTIONAL REPRESSOR YETL"/>
    <property type="match status" value="1"/>
</dbReference>
<sequence>MNRPPPELVEALTRLGYRLMRLLFQEAKEAFGRLGLTPLQAEALRLLSERERSPGHLAEEMEMSPSQASALLAHLEDRGFLERAPDPLDRRRVLLRLTEEGRRQAEALKAIWQETFARHLARLNPKELAAFKEILEKLTEAA</sequence>
<keyword evidence="3" id="KW-0804">Transcription</keyword>
<evidence type="ECO:0000256" key="2">
    <source>
        <dbReference type="ARBA" id="ARBA00023125"/>
    </source>
</evidence>
<dbReference type="InterPro" id="IPR036388">
    <property type="entry name" value="WH-like_DNA-bd_sf"/>
</dbReference>
<evidence type="ECO:0000313" key="6">
    <source>
        <dbReference type="Proteomes" id="UP000030364"/>
    </source>
</evidence>
<evidence type="ECO:0000256" key="3">
    <source>
        <dbReference type="ARBA" id="ARBA00023163"/>
    </source>
</evidence>
<evidence type="ECO:0000313" key="5">
    <source>
        <dbReference type="EMBL" id="KGQ22961.1"/>
    </source>
</evidence>
<keyword evidence="6" id="KW-1185">Reference proteome</keyword>
<dbReference type="PROSITE" id="PS01117">
    <property type="entry name" value="HTH_MARR_1"/>
    <property type="match status" value="1"/>
</dbReference>
<dbReference type="GO" id="GO:0003677">
    <property type="term" value="F:DNA binding"/>
    <property type="evidence" value="ECO:0007669"/>
    <property type="project" value="UniProtKB-KW"/>
</dbReference>
<dbReference type="STRING" id="276.THFILI_07605"/>
<dbReference type="InterPro" id="IPR039422">
    <property type="entry name" value="MarR/SlyA-like"/>
</dbReference>
<dbReference type="SMART" id="SM00347">
    <property type="entry name" value="HTH_MARR"/>
    <property type="match status" value="1"/>
</dbReference>
<dbReference type="EMBL" id="JPSL02000039">
    <property type="protein sequence ID" value="KGQ22961.1"/>
    <property type="molecule type" value="Genomic_DNA"/>
</dbReference>
<dbReference type="InterPro" id="IPR036390">
    <property type="entry name" value="WH_DNA-bd_sf"/>
</dbReference>
<evidence type="ECO:0000256" key="1">
    <source>
        <dbReference type="ARBA" id="ARBA00023015"/>
    </source>
</evidence>
<accession>A0A0A2WS11</accession>
<gene>
    <name evidence="5" type="ORF">THFILI_07605</name>
</gene>
<keyword evidence="1" id="KW-0805">Transcription regulation</keyword>
<dbReference type="InterPro" id="IPR023187">
    <property type="entry name" value="Tscrpt_reg_MarR-type_CS"/>
</dbReference>
<dbReference type="GO" id="GO:0006950">
    <property type="term" value="P:response to stress"/>
    <property type="evidence" value="ECO:0007669"/>
    <property type="project" value="TreeGrafter"/>
</dbReference>
<feature type="domain" description="HTH marR-type" evidence="4">
    <location>
        <begin position="5"/>
        <end position="140"/>
    </location>
</feature>
<evidence type="ECO:0000259" key="4">
    <source>
        <dbReference type="PROSITE" id="PS50995"/>
    </source>
</evidence>
<comment type="caution">
    <text evidence="5">The sequence shown here is derived from an EMBL/GenBank/DDBJ whole genome shotgun (WGS) entry which is preliminary data.</text>
</comment>
<dbReference type="AlphaFoldDB" id="A0A0A2WS11"/>
<dbReference type="Proteomes" id="UP000030364">
    <property type="component" value="Unassembled WGS sequence"/>
</dbReference>
<dbReference type="PRINTS" id="PR00598">
    <property type="entry name" value="HTHMARR"/>
</dbReference>
<dbReference type="OrthoDB" id="8594189at2"/>
<dbReference type="PATRIC" id="fig|276.5.peg.196"/>
<dbReference type="InterPro" id="IPR000835">
    <property type="entry name" value="HTH_MarR-typ"/>
</dbReference>
<proteinExistence type="predicted"/>
<reference evidence="5 6" key="1">
    <citation type="journal article" date="2015" name="Genome Announc.">
        <title>Draft Genome Sequence of the Thermophile Thermus filiformis ATCC 43280, Producer of Carotenoid-(Di)glucoside-Branched Fatty Acid (Di)esters and Source of Hyperthermostable Enzymes of Biotechnological Interest.</title>
        <authorList>
            <person name="Mandelli F."/>
            <person name="Oliveira Ramires B."/>
            <person name="Couger M.B."/>
            <person name="Paixao D.A."/>
            <person name="Camilo C.M."/>
            <person name="Polikarpov I."/>
            <person name="Prade R."/>
            <person name="Riano-Pachon D.M."/>
            <person name="Squina F.M."/>
        </authorList>
    </citation>
    <scope>NUCLEOTIDE SEQUENCE [LARGE SCALE GENOMIC DNA]</scope>
    <source>
        <strain evidence="5 6">ATCC 43280</strain>
    </source>
</reference>
<organism evidence="5 6">
    <name type="scientific">Thermus filiformis</name>
    <dbReference type="NCBI Taxonomy" id="276"/>
    <lineage>
        <taxon>Bacteria</taxon>
        <taxon>Thermotogati</taxon>
        <taxon>Deinococcota</taxon>
        <taxon>Deinococci</taxon>
        <taxon>Thermales</taxon>
        <taxon>Thermaceae</taxon>
        <taxon>Thermus</taxon>
    </lineage>
</organism>
<dbReference type="GO" id="GO:0003700">
    <property type="term" value="F:DNA-binding transcription factor activity"/>
    <property type="evidence" value="ECO:0007669"/>
    <property type="project" value="InterPro"/>
</dbReference>
<dbReference type="SUPFAM" id="SSF46785">
    <property type="entry name" value="Winged helix' DNA-binding domain"/>
    <property type="match status" value="1"/>
</dbReference>
<keyword evidence="2" id="KW-0238">DNA-binding</keyword>
<dbReference type="Pfam" id="PF12802">
    <property type="entry name" value="MarR_2"/>
    <property type="match status" value="1"/>
</dbReference>
<dbReference type="PANTHER" id="PTHR33164">
    <property type="entry name" value="TRANSCRIPTIONAL REGULATOR, MARR FAMILY"/>
    <property type="match status" value="1"/>
</dbReference>
<dbReference type="Gene3D" id="1.10.10.10">
    <property type="entry name" value="Winged helix-like DNA-binding domain superfamily/Winged helix DNA-binding domain"/>
    <property type="match status" value="1"/>
</dbReference>
<dbReference type="PROSITE" id="PS50995">
    <property type="entry name" value="HTH_MARR_2"/>
    <property type="match status" value="1"/>
</dbReference>
<dbReference type="RefSeq" id="WP_038060693.1">
    <property type="nucleotide sequence ID" value="NZ_JPSL02000039.1"/>
</dbReference>
<protein>
    <submittedName>
        <fullName evidence="5">MarR family transcriptional regulator</fullName>
    </submittedName>
</protein>